<dbReference type="SUPFAM" id="SSF46689">
    <property type="entry name" value="Homeodomain-like"/>
    <property type="match status" value="1"/>
</dbReference>
<reference evidence="5" key="1">
    <citation type="submission" date="2019-08" db="EMBL/GenBank/DDBJ databases">
        <authorList>
            <person name="Kucharzyk K."/>
            <person name="Murdoch R.W."/>
            <person name="Higgins S."/>
            <person name="Loffler F."/>
        </authorList>
    </citation>
    <scope>NUCLEOTIDE SEQUENCE</scope>
</reference>
<sequence>MERQSKRHRDAVLADSRRKQLLEAAETCFIKYGFHNASMAHISKASGMSIGNIYGYFQNKEDIINALVQSKLEGLDTFLEELAAKAISLENFLCDLARLQILSRQDQAQESLMFDILAELDRNEVITASMRAHDKSFRTQLVAICRKFRPDWAENIAESRVDLIMLLLDGFPMRTALHPDMNMDDFVRETSCLLSALCKS</sequence>
<dbReference type="AlphaFoldDB" id="A0A644URE8"/>
<dbReference type="Gene3D" id="1.10.357.10">
    <property type="entry name" value="Tetracycline Repressor, domain 2"/>
    <property type="match status" value="1"/>
</dbReference>
<name>A0A644URE8_9ZZZZ</name>
<evidence type="ECO:0000256" key="3">
    <source>
        <dbReference type="ARBA" id="ARBA00023163"/>
    </source>
</evidence>
<evidence type="ECO:0000259" key="4">
    <source>
        <dbReference type="PROSITE" id="PS50977"/>
    </source>
</evidence>
<evidence type="ECO:0000313" key="5">
    <source>
        <dbReference type="EMBL" id="MPL81372.1"/>
    </source>
</evidence>
<keyword evidence="1" id="KW-0805">Transcription regulation</keyword>
<protein>
    <submittedName>
        <fullName evidence="5">HTH-type transcriptional regulator BetI</fullName>
    </submittedName>
</protein>
<dbReference type="InterPro" id="IPR009057">
    <property type="entry name" value="Homeodomain-like_sf"/>
</dbReference>
<evidence type="ECO:0000256" key="1">
    <source>
        <dbReference type="ARBA" id="ARBA00023015"/>
    </source>
</evidence>
<proteinExistence type="predicted"/>
<dbReference type="InterPro" id="IPR050109">
    <property type="entry name" value="HTH-type_TetR-like_transc_reg"/>
</dbReference>
<dbReference type="GO" id="GO:0003700">
    <property type="term" value="F:DNA-binding transcription factor activity"/>
    <property type="evidence" value="ECO:0007669"/>
    <property type="project" value="TreeGrafter"/>
</dbReference>
<accession>A0A644URE8</accession>
<comment type="caution">
    <text evidence="5">The sequence shown here is derived from an EMBL/GenBank/DDBJ whole genome shotgun (WGS) entry which is preliminary data.</text>
</comment>
<dbReference type="PRINTS" id="PR00455">
    <property type="entry name" value="HTHTETR"/>
</dbReference>
<dbReference type="Pfam" id="PF00440">
    <property type="entry name" value="TetR_N"/>
    <property type="match status" value="1"/>
</dbReference>
<dbReference type="PANTHER" id="PTHR30055">
    <property type="entry name" value="HTH-TYPE TRANSCRIPTIONAL REGULATOR RUTR"/>
    <property type="match status" value="1"/>
</dbReference>
<dbReference type="PANTHER" id="PTHR30055:SF234">
    <property type="entry name" value="HTH-TYPE TRANSCRIPTIONAL REGULATOR BETI"/>
    <property type="match status" value="1"/>
</dbReference>
<feature type="domain" description="HTH tetR-type" evidence="4">
    <location>
        <begin position="15"/>
        <end position="75"/>
    </location>
</feature>
<dbReference type="PROSITE" id="PS50977">
    <property type="entry name" value="HTH_TETR_2"/>
    <property type="match status" value="1"/>
</dbReference>
<organism evidence="5">
    <name type="scientific">bioreactor metagenome</name>
    <dbReference type="NCBI Taxonomy" id="1076179"/>
    <lineage>
        <taxon>unclassified sequences</taxon>
        <taxon>metagenomes</taxon>
        <taxon>ecological metagenomes</taxon>
    </lineage>
</organism>
<dbReference type="GO" id="GO:0000976">
    <property type="term" value="F:transcription cis-regulatory region binding"/>
    <property type="evidence" value="ECO:0007669"/>
    <property type="project" value="TreeGrafter"/>
</dbReference>
<dbReference type="InterPro" id="IPR001647">
    <property type="entry name" value="HTH_TetR"/>
</dbReference>
<evidence type="ECO:0000256" key="2">
    <source>
        <dbReference type="ARBA" id="ARBA00023125"/>
    </source>
</evidence>
<keyword evidence="3" id="KW-0804">Transcription</keyword>
<keyword evidence="2" id="KW-0238">DNA-binding</keyword>
<gene>
    <name evidence="5" type="primary">betI_6</name>
    <name evidence="5" type="ORF">SDC9_27289</name>
</gene>
<dbReference type="EMBL" id="VSSQ01000149">
    <property type="protein sequence ID" value="MPL81372.1"/>
    <property type="molecule type" value="Genomic_DNA"/>
</dbReference>